<evidence type="ECO:0000313" key="5">
    <source>
        <dbReference type="EMBL" id="MBK1632149.1"/>
    </source>
</evidence>
<dbReference type="InterPro" id="IPR030678">
    <property type="entry name" value="Peptide/Ni-bd"/>
</dbReference>
<feature type="domain" description="Solute-binding protein family 5" evidence="4">
    <location>
        <begin position="79"/>
        <end position="439"/>
    </location>
</feature>
<dbReference type="Proteomes" id="UP000748752">
    <property type="component" value="Unassembled WGS sequence"/>
</dbReference>
<dbReference type="Gene3D" id="3.10.105.10">
    <property type="entry name" value="Dipeptide-binding Protein, Domain 3"/>
    <property type="match status" value="1"/>
</dbReference>
<dbReference type="PANTHER" id="PTHR30290">
    <property type="entry name" value="PERIPLASMIC BINDING COMPONENT OF ABC TRANSPORTER"/>
    <property type="match status" value="1"/>
</dbReference>
<evidence type="ECO:0000259" key="4">
    <source>
        <dbReference type="Pfam" id="PF00496"/>
    </source>
</evidence>
<accession>A0ABS1CJN9</accession>
<name>A0ABS1CJN9_9GAMM</name>
<dbReference type="PANTHER" id="PTHR30290:SF38">
    <property type="entry name" value="D,D-DIPEPTIDE-BINDING PERIPLASMIC PROTEIN DDPA-RELATED"/>
    <property type="match status" value="1"/>
</dbReference>
<feature type="chain" id="PRO_5046463342" evidence="3">
    <location>
        <begin position="19"/>
        <end position="528"/>
    </location>
</feature>
<keyword evidence="6" id="KW-1185">Reference proteome</keyword>
<comment type="similarity">
    <text evidence="1">Belongs to the bacterial solute-binding protein 5 family.</text>
</comment>
<dbReference type="RefSeq" id="WP_200239431.1">
    <property type="nucleotide sequence ID" value="NZ_NRRV01000040.1"/>
</dbReference>
<feature type="signal peptide" evidence="3">
    <location>
        <begin position="1"/>
        <end position="18"/>
    </location>
</feature>
<dbReference type="EMBL" id="NRRV01000040">
    <property type="protein sequence ID" value="MBK1632149.1"/>
    <property type="molecule type" value="Genomic_DNA"/>
</dbReference>
<evidence type="ECO:0000256" key="3">
    <source>
        <dbReference type="SAM" id="SignalP"/>
    </source>
</evidence>
<dbReference type="InterPro" id="IPR039424">
    <property type="entry name" value="SBP_5"/>
</dbReference>
<organism evidence="5 6">
    <name type="scientific">Thiohalocapsa halophila</name>
    <dbReference type="NCBI Taxonomy" id="69359"/>
    <lineage>
        <taxon>Bacteria</taxon>
        <taxon>Pseudomonadati</taxon>
        <taxon>Pseudomonadota</taxon>
        <taxon>Gammaproteobacteria</taxon>
        <taxon>Chromatiales</taxon>
        <taxon>Chromatiaceae</taxon>
        <taxon>Thiohalocapsa</taxon>
    </lineage>
</organism>
<dbReference type="CDD" id="cd08493">
    <property type="entry name" value="PBP2_DppA_like"/>
    <property type="match status" value="1"/>
</dbReference>
<keyword evidence="2 3" id="KW-0732">Signal</keyword>
<dbReference type="Pfam" id="PF00496">
    <property type="entry name" value="SBP_bac_5"/>
    <property type="match status" value="1"/>
</dbReference>
<evidence type="ECO:0000256" key="2">
    <source>
        <dbReference type="ARBA" id="ARBA00022729"/>
    </source>
</evidence>
<sequence>MVVSAANGSALLRALALAAAVLLLVTGCARQTPPADTLVVGQVAAPRSLDPQVTTALNDFRILVSLYEGLVRYRPGTLELEPGLATSWSVSDDGRVYRFKLREGVRFHDGSRFDAAAVRFNFQRMLDPEHPFHDTGPFPLAFFFEQVERVVAEDPLTVRFELSQPFAPFLSNLAYPAALMVSPAAVRRWGADYGRHPSGTGPFRFAGWQRGGQVRLTRFEDWHGGEAPLSTLIFRPLTDPMTRVAELMAGGVDLALELSPDNVAALRGRDGYQVLEATGPHLWFLILNTRDGPLADERVRRALSHAIDRRALVRDVLRRTAAVADGPVPEAFHWAFDPDLPSYAHDPAQARALLAEAGYGAGLTLDFLVPRGGSGMLAPLAMATAIQGDLARVGVQASIQSFEWNAYLARVNDGLDKDTDLAAMAWMTNDPDTLPFLALRCDAVPSEGGFNSGWYCNPAVDRLIDQARTTTDRDARARLYRALARLVQHDAPWVTVASWRQNLVLRDDVRGIRLEPSFALRLENARKR</sequence>
<evidence type="ECO:0000313" key="6">
    <source>
        <dbReference type="Proteomes" id="UP000748752"/>
    </source>
</evidence>
<dbReference type="SUPFAM" id="SSF53850">
    <property type="entry name" value="Periplasmic binding protein-like II"/>
    <property type="match status" value="1"/>
</dbReference>
<reference evidence="5 6" key="1">
    <citation type="journal article" date="2020" name="Microorganisms">
        <title>Osmotic Adaptation and Compatible Solute Biosynthesis of Phototrophic Bacteria as Revealed from Genome Analyses.</title>
        <authorList>
            <person name="Imhoff J.F."/>
            <person name="Rahn T."/>
            <person name="Kunzel S."/>
            <person name="Keller A."/>
            <person name="Neulinger S.C."/>
        </authorList>
    </citation>
    <scope>NUCLEOTIDE SEQUENCE [LARGE SCALE GENOMIC DNA]</scope>
    <source>
        <strain evidence="5 6">DSM 6210</strain>
    </source>
</reference>
<proteinExistence type="inferred from homology"/>
<gene>
    <name evidence="5" type="ORF">CKO31_15670</name>
</gene>
<dbReference type="Gene3D" id="3.90.76.10">
    <property type="entry name" value="Dipeptide-binding Protein, Domain 1"/>
    <property type="match status" value="1"/>
</dbReference>
<comment type="caution">
    <text evidence="5">The sequence shown here is derived from an EMBL/GenBank/DDBJ whole genome shotgun (WGS) entry which is preliminary data.</text>
</comment>
<dbReference type="Gene3D" id="3.40.190.10">
    <property type="entry name" value="Periplasmic binding protein-like II"/>
    <property type="match status" value="1"/>
</dbReference>
<protein>
    <submittedName>
        <fullName evidence="5">ABC transporter substrate-binding protein</fullName>
    </submittedName>
</protein>
<evidence type="ECO:0000256" key="1">
    <source>
        <dbReference type="ARBA" id="ARBA00005695"/>
    </source>
</evidence>
<dbReference type="InterPro" id="IPR000914">
    <property type="entry name" value="SBP_5_dom"/>
</dbReference>
<dbReference type="PIRSF" id="PIRSF002741">
    <property type="entry name" value="MppA"/>
    <property type="match status" value="1"/>
</dbReference>